<name>A0A199W887_ANACO</name>
<dbReference type="EMBL" id="LSRQ01000089">
    <property type="protein sequence ID" value="OAY85456.1"/>
    <property type="molecule type" value="Genomic_DNA"/>
</dbReference>
<evidence type="ECO:0000259" key="1">
    <source>
        <dbReference type="Pfam" id="PF23247"/>
    </source>
</evidence>
<protein>
    <submittedName>
        <fullName evidence="2">Internalin-I</fullName>
    </submittedName>
</protein>
<dbReference type="SUPFAM" id="SSF52058">
    <property type="entry name" value="L domain-like"/>
    <property type="match status" value="1"/>
</dbReference>
<organism evidence="2 3">
    <name type="scientific">Ananas comosus</name>
    <name type="common">Pineapple</name>
    <name type="synonym">Ananas ananas</name>
    <dbReference type="NCBI Taxonomy" id="4615"/>
    <lineage>
        <taxon>Eukaryota</taxon>
        <taxon>Viridiplantae</taxon>
        <taxon>Streptophyta</taxon>
        <taxon>Embryophyta</taxon>
        <taxon>Tracheophyta</taxon>
        <taxon>Spermatophyta</taxon>
        <taxon>Magnoliopsida</taxon>
        <taxon>Liliopsida</taxon>
        <taxon>Poales</taxon>
        <taxon>Bromeliaceae</taxon>
        <taxon>Bromelioideae</taxon>
        <taxon>Ananas</taxon>
    </lineage>
</organism>
<dbReference type="Pfam" id="PF23247">
    <property type="entry name" value="LRR_RPS2"/>
    <property type="match status" value="1"/>
</dbReference>
<dbReference type="SUPFAM" id="SSF52047">
    <property type="entry name" value="RNI-like"/>
    <property type="match status" value="1"/>
</dbReference>
<comment type="caution">
    <text evidence="2">The sequence shown here is derived from an EMBL/GenBank/DDBJ whole genome shotgun (WGS) entry which is preliminary data.</text>
</comment>
<gene>
    <name evidence="2" type="ORF">ACMD2_16951</name>
</gene>
<dbReference type="InterPro" id="IPR057135">
    <property type="entry name" value="At4g27190-like_LRR"/>
</dbReference>
<dbReference type="InterPro" id="IPR050905">
    <property type="entry name" value="Plant_NBS-LRR"/>
</dbReference>
<dbReference type="Proteomes" id="UP000092600">
    <property type="component" value="Unassembled WGS sequence"/>
</dbReference>
<dbReference type="PANTHER" id="PTHR33463:SF28">
    <property type="entry name" value="VTA1_CALLOSE SYNTHASE N-TERMINAL DOMAIN-CONTAINING PROTEIN"/>
    <property type="match status" value="1"/>
</dbReference>
<dbReference type="STRING" id="4615.A0A199W887"/>
<proteinExistence type="predicted"/>
<feature type="domain" description="Disease resistance protein At4g27190-like leucine-rich repeats" evidence="1">
    <location>
        <begin position="893"/>
        <end position="1013"/>
    </location>
</feature>
<evidence type="ECO:0000313" key="2">
    <source>
        <dbReference type="EMBL" id="OAY85456.1"/>
    </source>
</evidence>
<dbReference type="InterPro" id="IPR032675">
    <property type="entry name" value="LRR_dom_sf"/>
</dbReference>
<dbReference type="Gene3D" id="3.80.10.10">
    <property type="entry name" value="Ribonuclease Inhibitor"/>
    <property type="match status" value="2"/>
</dbReference>
<evidence type="ECO:0000313" key="3">
    <source>
        <dbReference type="Proteomes" id="UP000092600"/>
    </source>
</evidence>
<sequence>MNFRECDYDEAKSLVLEGLLRGYVQKICVEAWKGVGATALLREVAEAVETRGKRVFETVIKVVRPAPFRNRREMQRAVAEHLNLLSPSVTAAFDAEDEDNDFSGEELSSRDLVSEVLREINRAVKDRRVLLVLCNNIAGGQLIQPLRLPYSIIGRSRGNAVLWTSGMNITREVASASADFILRIEPSGRTTALDLVYKEAVEIARYIDESSGGRLRTAGQVVLRCFWYCLLLLRRAAFNRSALLPDDGRPLEDAVKYFVCDGILQGDAAWEIVKALAPLIGPIVNDQQLQYWHDTFSTWTPSASDLLLLPPKTLSIDSTTQGDWVKFSSPSSSKEEEEGYRWISVCSPQTNNPEPWDFFFKEYRGSVMSDVSSVFWRFEKTHELALPDGFFDYLSNVRVLDLLGCVVSPIGYSSFLRLRNLRMLRLERCKVTSLDPNSHSSAPKGRREPFLFDNLWVLNLYNSDADAFLLAGKAIELMPNLLELDLKEETSLLHLVDLNELQEHMHKLKVLKLSGNIDTTFLRKSVSMAISLKELILTDCEGLEYLNFNLLATIETISLQRCASLKEVELVDPAAALLPNLKTFHLSESKLIAKLSLQGCRKLENVDLQELTGLEALDLSCTAIKVVDVSKLPQLKQLFLLGCEQLRRVAGRKLPQLKQLFLLGCEQLRRVAGLNKGPRLDVLYLDNYNGGGACDVDQCLDSFQNQRLSELTKVSNDVDQRLFHAHVVVRDVRLFRSLYYAFLDALRRAKSSFHIHVKGSSTAKRGTNIGTTTGSNATITSALCYADVLNTMTDRHCQHHPSPPAMPLNNHIEVDGGHDSRIVEEDDFGNIMRFANSLFIHDNTSKFTMGIQFRHLKCFRIERCPNLEFIFSRRDAANLKFIFFSWGAAYSLESIWLSQLPRLKALCKQEKIGQLKHIYLEFCPRLEYVLPSVSELHDLETINICYCGDLTAIFKSDDDHKKDKREAAPQLLPKLRSIHLQELPKLQHIYELNICAPSLKEIKIMGCLNLRKLPLFGRLDARSIRTVKISCEKDWWDKLQWDGLESNHHSSLFNPKHCPYYKKRMKARYL</sequence>
<dbReference type="PANTHER" id="PTHR33463">
    <property type="entry name" value="NB-ARC DOMAIN-CONTAINING PROTEIN-RELATED"/>
    <property type="match status" value="1"/>
</dbReference>
<accession>A0A199W887</accession>
<reference evidence="2 3" key="1">
    <citation type="journal article" date="2016" name="DNA Res.">
        <title>The draft genome of MD-2 pineapple using hybrid error correction of long reads.</title>
        <authorList>
            <person name="Redwan R.M."/>
            <person name="Saidin A."/>
            <person name="Kumar S.V."/>
        </authorList>
    </citation>
    <scope>NUCLEOTIDE SEQUENCE [LARGE SCALE GENOMIC DNA]</scope>
    <source>
        <strain evidence="3">cv. MD2</strain>
        <tissue evidence="2">Leaf</tissue>
    </source>
</reference>
<dbReference type="AlphaFoldDB" id="A0A199W887"/>